<keyword evidence="3" id="KW-0862">Zinc</keyword>
<dbReference type="EMBL" id="JBEUOH010000011">
    <property type="protein sequence ID" value="KAL0881431.1"/>
    <property type="molecule type" value="Genomic_DNA"/>
</dbReference>
<sequence length="123" mass="14610">MKQGNLVLYKGHTFSKHCTTRAGTTRWKCSRQVRRRLQFIRCDNGKNLVMCDNHTFFRHRQMKTGGTRWKCCRHTSRKCGAYVIVTDDGVVLRKKLEHTHEPLSYRMMEDGNYLRTVVYINLK</sequence>
<evidence type="ECO:0000313" key="5">
    <source>
        <dbReference type="EMBL" id="KAL0881431.1"/>
    </source>
</evidence>
<dbReference type="Gene3D" id="2.20.25.240">
    <property type="match status" value="1"/>
</dbReference>
<reference evidence="5 6" key="1">
    <citation type="submission" date="2024-06" db="EMBL/GenBank/DDBJ databases">
        <title>A chromosome-level genome assembly of beet webworm, Loxostege sticticalis.</title>
        <authorList>
            <person name="Zhang Y."/>
        </authorList>
    </citation>
    <scope>NUCLEOTIDE SEQUENCE [LARGE SCALE GENOMIC DNA]</scope>
    <source>
        <strain evidence="5">AQ026</strain>
        <tissue evidence="5">Whole body</tissue>
    </source>
</reference>
<name>A0ABR3HY14_LOXSC</name>
<feature type="domain" description="FLYWCH-type" evidence="4">
    <location>
        <begin position="39"/>
        <end position="100"/>
    </location>
</feature>
<comment type="caution">
    <text evidence="5">The sequence shown here is derived from an EMBL/GenBank/DDBJ whole genome shotgun (WGS) entry which is preliminary data.</text>
</comment>
<keyword evidence="2" id="KW-0863">Zinc-finger</keyword>
<gene>
    <name evidence="5" type="ORF">ABMA27_001295</name>
</gene>
<dbReference type="Pfam" id="PF04500">
    <property type="entry name" value="FLYWCH"/>
    <property type="match status" value="1"/>
</dbReference>
<proteinExistence type="predicted"/>
<evidence type="ECO:0000256" key="2">
    <source>
        <dbReference type="ARBA" id="ARBA00022771"/>
    </source>
</evidence>
<dbReference type="Proteomes" id="UP001549920">
    <property type="component" value="Unassembled WGS sequence"/>
</dbReference>
<organism evidence="5 6">
    <name type="scientific">Loxostege sticticalis</name>
    <name type="common">Beet webworm moth</name>
    <dbReference type="NCBI Taxonomy" id="481309"/>
    <lineage>
        <taxon>Eukaryota</taxon>
        <taxon>Metazoa</taxon>
        <taxon>Ecdysozoa</taxon>
        <taxon>Arthropoda</taxon>
        <taxon>Hexapoda</taxon>
        <taxon>Insecta</taxon>
        <taxon>Pterygota</taxon>
        <taxon>Neoptera</taxon>
        <taxon>Endopterygota</taxon>
        <taxon>Lepidoptera</taxon>
        <taxon>Glossata</taxon>
        <taxon>Ditrysia</taxon>
        <taxon>Pyraloidea</taxon>
        <taxon>Crambidae</taxon>
        <taxon>Pyraustinae</taxon>
        <taxon>Loxostege</taxon>
    </lineage>
</organism>
<keyword evidence="6" id="KW-1185">Reference proteome</keyword>
<evidence type="ECO:0000256" key="1">
    <source>
        <dbReference type="ARBA" id="ARBA00022723"/>
    </source>
</evidence>
<evidence type="ECO:0000313" key="6">
    <source>
        <dbReference type="Proteomes" id="UP001549920"/>
    </source>
</evidence>
<keyword evidence="1" id="KW-0479">Metal-binding</keyword>
<protein>
    <recommendedName>
        <fullName evidence="4">FLYWCH-type domain-containing protein</fullName>
    </recommendedName>
</protein>
<evidence type="ECO:0000259" key="4">
    <source>
        <dbReference type="Pfam" id="PF04500"/>
    </source>
</evidence>
<accession>A0ABR3HY14</accession>
<dbReference type="InterPro" id="IPR007588">
    <property type="entry name" value="Znf_FLYWCH"/>
</dbReference>
<evidence type="ECO:0000256" key="3">
    <source>
        <dbReference type="ARBA" id="ARBA00022833"/>
    </source>
</evidence>